<dbReference type="Pfam" id="PF13472">
    <property type="entry name" value="Lipase_GDSL_2"/>
    <property type="match status" value="1"/>
</dbReference>
<accession>A0A0G4MBH5</accession>
<organism evidence="2 3">
    <name type="scientific">Verticillium longisporum</name>
    <name type="common">Verticillium dahliae var. longisporum</name>
    <dbReference type="NCBI Taxonomy" id="100787"/>
    <lineage>
        <taxon>Eukaryota</taxon>
        <taxon>Fungi</taxon>
        <taxon>Dikarya</taxon>
        <taxon>Ascomycota</taxon>
        <taxon>Pezizomycotina</taxon>
        <taxon>Sordariomycetes</taxon>
        <taxon>Hypocreomycetidae</taxon>
        <taxon>Glomerellales</taxon>
        <taxon>Plectosphaerellaceae</taxon>
        <taxon>Verticillium</taxon>
    </lineage>
</organism>
<keyword evidence="3" id="KW-1185">Reference proteome</keyword>
<sequence>MPLGASITYGEGSSTGNGYRQYLKDLLNADGNPVDYVGSRQGGDMADNDVEGWPGYRIAQVTEKAKESLPDTLPNLVLINAGTNDCIQNSEPETAGDRMLEMLRAVWAASPRVSIVLSTLLVNKVASVDECVRGVNEQFRTLVEAQQAISKKVVLVDFHSPEGPTVDDLVDDIHPGDAGFEKMAAIWFEGIKDAASRGWVEEPQVL</sequence>
<dbReference type="PANTHER" id="PTHR30383:SF31">
    <property type="entry name" value="SGNH HYDROLASE-TYPE ESTERASE DOMAIN-CONTAINING PROTEIN-RELATED"/>
    <property type="match status" value="1"/>
</dbReference>
<dbReference type="EMBL" id="CVQH01021659">
    <property type="protein sequence ID" value="CRK31265.1"/>
    <property type="molecule type" value="Genomic_DNA"/>
</dbReference>
<dbReference type="PANTHER" id="PTHR30383">
    <property type="entry name" value="THIOESTERASE 1/PROTEASE 1/LYSOPHOSPHOLIPASE L1"/>
    <property type="match status" value="1"/>
</dbReference>
<proteinExistence type="predicted"/>
<dbReference type="InterPro" id="IPR036514">
    <property type="entry name" value="SGNH_hydro_sf"/>
</dbReference>
<feature type="non-terminal residue" evidence="2">
    <location>
        <position position="206"/>
    </location>
</feature>
<dbReference type="STRING" id="100787.A0A0G4MBH5"/>
<dbReference type="CDD" id="cd01833">
    <property type="entry name" value="XynB_like"/>
    <property type="match status" value="1"/>
</dbReference>
<dbReference type="InterPro" id="IPR051532">
    <property type="entry name" value="Ester_Hydrolysis_Enzymes"/>
</dbReference>
<gene>
    <name evidence="2" type="ORF">BN1708_018668</name>
</gene>
<evidence type="ECO:0000313" key="3">
    <source>
        <dbReference type="Proteomes" id="UP000044602"/>
    </source>
</evidence>
<reference evidence="2 3" key="1">
    <citation type="submission" date="2015-05" db="EMBL/GenBank/DDBJ databases">
        <authorList>
            <person name="Wang D.B."/>
            <person name="Wang M."/>
        </authorList>
    </citation>
    <scope>NUCLEOTIDE SEQUENCE [LARGE SCALE GENOMIC DNA]</scope>
    <source>
        <strain evidence="2">VL1</strain>
    </source>
</reference>
<feature type="domain" description="SGNH hydrolase-type esterase" evidence="1">
    <location>
        <begin position="3"/>
        <end position="180"/>
    </location>
</feature>
<dbReference type="SUPFAM" id="SSF52266">
    <property type="entry name" value="SGNH hydrolase"/>
    <property type="match status" value="1"/>
</dbReference>
<dbReference type="Gene3D" id="3.40.50.1110">
    <property type="entry name" value="SGNH hydrolase"/>
    <property type="match status" value="1"/>
</dbReference>
<evidence type="ECO:0000313" key="2">
    <source>
        <dbReference type="EMBL" id="CRK31265.1"/>
    </source>
</evidence>
<dbReference type="Proteomes" id="UP000044602">
    <property type="component" value="Unassembled WGS sequence"/>
</dbReference>
<protein>
    <recommendedName>
        <fullName evidence="1">SGNH hydrolase-type esterase domain-containing protein</fullName>
    </recommendedName>
</protein>
<dbReference type="GO" id="GO:0004622">
    <property type="term" value="F:phosphatidylcholine lysophospholipase activity"/>
    <property type="evidence" value="ECO:0007669"/>
    <property type="project" value="TreeGrafter"/>
</dbReference>
<name>A0A0G4MBH5_VERLO</name>
<dbReference type="AlphaFoldDB" id="A0A0G4MBH5"/>
<evidence type="ECO:0000259" key="1">
    <source>
        <dbReference type="Pfam" id="PF13472"/>
    </source>
</evidence>
<dbReference type="InterPro" id="IPR013830">
    <property type="entry name" value="SGNH_hydro"/>
</dbReference>